<dbReference type="AlphaFoldDB" id="A2HA76"/>
<evidence type="ECO:0000313" key="1">
    <source>
        <dbReference type="EMBL" id="EAX73691.1"/>
    </source>
</evidence>
<dbReference type="VEuPathDB" id="TrichDB:TVAG_518040"/>
<organism evidence="1 2">
    <name type="scientific">Trichomonas vaginalis (strain ATCC PRA-98 / G3)</name>
    <dbReference type="NCBI Taxonomy" id="412133"/>
    <lineage>
        <taxon>Eukaryota</taxon>
        <taxon>Metamonada</taxon>
        <taxon>Parabasalia</taxon>
        <taxon>Trichomonadida</taxon>
        <taxon>Trichomonadidae</taxon>
        <taxon>Trichomonas</taxon>
    </lineage>
</organism>
<dbReference type="EMBL" id="DS129620">
    <property type="protein sequence ID" value="EAX73691.1"/>
    <property type="molecule type" value="Genomic_DNA"/>
</dbReference>
<sequence>MLKCYSTLHCFTNFQFFLSTTALNSLGPRFHIIIRILVIRSPMKSHRRLSDTSVFSTCSAQFLLKEFRPSCKFFSSSVSLT</sequence>
<dbReference type="VEuPathDB" id="TrichDB:TVAGG3_0809370"/>
<gene>
    <name evidence="1" type="ORF">TVAG_518040</name>
</gene>
<protein>
    <submittedName>
        <fullName evidence="1">Uncharacterized protein</fullName>
    </submittedName>
</protein>
<evidence type="ECO:0000313" key="2">
    <source>
        <dbReference type="Proteomes" id="UP000001542"/>
    </source>
</evidence>
<accession>A2HA76</accession>
<dbReference type="Proteomes" id="UP000001542">
    <property type="component" value="Unassembled WGS sequence"/>
</dbReference>
<reference evidence="1" key="2">
    <citation type="journal article" date="2007" name="Science">
        <title>Draft genome sequence of the sexually transmitted pathogen Trichomonas vaginalis.</title>
        <authorList>
            <person name="Carlton J.M."/>
            <person name="Hirt R.P."/>
            <person name="Silva J.C."/>
            <person name="Delcher A.L."/>
            <person name="Schatz M."/>
            <person name="Zhao Q."/>
            <person name="Wortman J.R."/>
            <person name="Bidwell S.L."/>
            <person name="Alsmark U.C.M."/>
            <person name="Besteiro S."/>
            <person name="Sicheritz-Ponten T."/>
            <person name="Noel C.J."/>
            <person name="Dacks J.B."/>
            <person name="Foster P.G."/>
            <person name="Simillion C."/>
            <person name="Van de Peer Y."/>
            <person name="Miranda-Saavedra D."/>
            <person name="Barton G.J."/>
            <person name="Westrop G.D."/>
            <person name="Mueller S."/>
            <person name="Dessi D."/>
            <person name="Fiori P.L."/>
            <person name="Ren Q."/>
            <person name="Paulsen I."/>
            <person name="Zhang H."/>
            <person name="Bastida-Corcuera F.D."/>
            <person name="Simoes-Barbosa A."/>
            <person name="Brown M.T."/>
            <person name="Hayes R.D."/>
            <person name="Mukherjee M."/>
            <person name="Okumura C.Y."/>
            <person name="Schneider R."/>
            <person name="Smith A.J."/>
            <person name="Vanacova S."/>
            <person name="Villalvazo M."/>
            <person name="Haas B.J."/>
            <person name="Pertea M."/>
            <person name="Feldblyum T.V."/>
            <person name="Utterback T.R."/>
            <person name="Shu C.L."/>
            <person name="Osoegawa K."/>
            <person name="de Jong P.J."/>
            <person name="Hrdy I."/>
            <person name="Horvathova L."/>
            <person name="Zubacova Z."/>
            <person name="Dolezal P."/>
            <person name="Malik S.B."/>
            <person name="Logsdon J.M. Jr."/>
            <person name="Henze K."/>
            <person name="Gupta A."/>
            <person name="Wang C.C."/>
            <person name="Dunne R.L."/>
            <person name="Upcroft J.A."/>
            <person name="Upcroft P."/>
            <person name="White O."/>
            <person name="Salzberg S.L."/>
            <person name="Tang P."/>
            <person name="Chiu C.-H."/>
            <person name="Lee Y.-S."/>
            <person name="Embley T.M."/>
            <person name="Coombs G.H."/>
            <person name="Mottram J.C."/>
            <person name="Tachezy J."/>
            <person name="Fraser-Liggett C.M."/>
            <person name="Johnson P.J."/>
        </authorList>
    </citation>
    <scope>NUCLEOTIDE SEQUENCE [LARGE SCALE GENOMIC DNA]</scope>
    <source>
        <strain evidence="1">G3</strain>
    </source>
</reference>
<keyword evidence="2" id="KW-1185">Reference proteome</keyword>
<proteinExistence type="predicted"/>
<name>A2HA76_TRIV3</name>
<reference evidence="1" key="1">
    <citation type="submission" date="2006-10" db="EMBL/GenBank/DDBJ databases">
        <authorList>
            <person name="Amadeo P."/>
            <person name="Zhao Q."/>
            <person name="Wortman J."/>
            <person name="Fraser-Liggett C."/>
            <person name="Carlton J."/>
        </authorList>
    </citation>
    <scope>NUCLEOTIDE SEQUENCE</scope>
    <source>
        <strain evidence="1">G3</strain>
    </source>
</reference>
<dbReference type="InParanoid" id="A2HA76"/>